<reference evidence="2" key="1">
    <citation type="journal article" date="2021" name="Genome Biol. Evol.">
        <title>A High-Quality Reference Genome for a Parasitic Bivalve with Doubly Uniparental Inheritance (Bivalvia: Unionida).</title>
        <authorList>
            <person name="Smith C.H."/>
        </authorList>
    </citation>
    <scope>NUCLEOTIDE SEQUENCE</scope>
    <source>
        <strain evidence="2">CHS0354</strain>
    </source>
</reference>
<accession>A0AAE0VUF4</accession>
<comment type="caution">
    <text evidence="2">The sequence shown here is derived from an EMBL/GenBank/DDBJ whole genome shotgun (WGS) entry which is preliminary data.</text>
</comment>
<feature type="compositionally biased region" description="Basic and acidic residues" evidence="1">
    <location>
        <begin position="124"/>
        <end position="158"/>
    </location>
</feature>
<reference evidence="2" key="3">
    <citation type="submission" date="2023-05" db="EMBL/GenBank/DDBJ databases">
        <authorList>
            <person name="Smith C.H."/>
        </authorList>
    </citation>
    <scope>NUCLEOTIDE SEQUENCE</scope>
    <source>
        <strain evidence="2">CHS0354</strain>
        <tissue evidence="2">Mantle</tissue>
    </source>
</reference>
<reference evidence="2" key="2">
    <citation type="journal article" date="2021" name="Genome Biol. Evol.">
        <title>Developing a high-quality reference genome for a parasitic bivalve with doubly uniparental inheritance (Bivalvia: Unionida).</title>
        <authorList>
            <person name="Smith C.H."/>
        </authorList>
    </citation>
    <scope>NUCLEOTIDE SEQUENCE</scope>
    <source>
        <strain evidence="2">CHS0354</strain>
        <tissue evidence="2">Mantle</tissue>
    </source>
</reference>
<feature type="region of interest" description="Disordered" evidence="1">
    <location>
        <begin position="235"/>
        <end position="328"/>
    </location>
</feature>
<feature type="compositionally biased region" description="Acidic residues" evidence="1">
    <location>
        <begin position="247"/>
        <end position="256"/>
    </location>
</feature>
<feature type="compositionally biased region" description="Polar residues" evidence="1">
    <location>
        <begin position="159"/>
        <end position="203"/>
    </location>
</feature>
<feature type="region of interest" description="Disordered" evidence="1">
    <location>
        <begin position="45"/>
        <end position="73"/>
    </location>
</feature>
<feature type="compositionally biased region" description="Polar residues" evidence="1">
    <location>
        <begin position="47"/>
        <end position="69"/>
    </location>
</feature>
<evidence type="ECO:0000313" key="3">
    <source>
        <dbReference type="Proteomes" id="UP001195483"/>
    </source>
</evidence>
<keyword evidence="3" id="KW-1185">Reference proteome</keyword>
<proteinExistence type="predicted"/>
<gene>
    <name evidence="2" type="ORF">CHS0354_005489</name>
</gene>
<dbReference type="Proteomes" id="UP001195483">
    <property type="component" value="Unassembled WGS sequence"/>
</dbReference>
<feature type="region of interest" description="Disordered" evidence="1">
    <location>
        <begin position="1"/>
        <end position="33"/>
    </location>
</feature>
<organism evidence="2 3">
    <name type="scientific">Potamilus streckersoni</name>
    <dbReference type="NCBI Taxonomy" id="2493646"/>
    <lineage>
        <taxon>Eukaryota</taxon>
        <taxon>Metazoa</taxon>
        <taxon>Spiralia</taxon>
        <taxon>Lophotrochozoa</taxon>
        <taxon>Mollusca</taxon>
        <taxon>Bivalvia</taxon>
        <taxon>Autobranchia</taxon>
        <taxon>Heteroconchia</taxon>
        <taxon>Palaeoheterodonta</taxon>
        <taxon>Unionida</taxon>
        <taxon>Unionoidea</taxon>
        <taxon>Unionidae</taxon>
        <taxon>Ambleminae</taxon>
        <taxon>Lampsilini</taxon>
        <taxon>Potamilus</taxon>
    </lineage>
</organism>
<feature type="compositionally biased region" description="Basic and acidic residues" evidence="1">
    <location>
        <begin position="1"/>
        <end position="19"/>
    </location>
</feature>
<dbReference type="EMBL" id="JAEAOA010000385">
    <property type="protein sequence ID" value="KAK3591088.1"/>
    <property type="molecule type" value="Genomic_DNA"/>
</dbReference>
<feature type="compositionally biased region" description="Basic and acidic residues" evidence="1">
    <location>
        <begin position="92"/>
        <end position="114"/>
    </location>
</feature>
<feature type="compositionally biased region" description="Basic and acidic residues" evidence="1">
    <location>
        <begin position="300"/>
        <end position="312"/>
    </location>
</feature>
<protein>
    <submittedName>
        <fullName evidence="2">Uncharacterized protein</fullName>
    </submittedName>
</protein>
<feature type="compositionally biased region" description="Acidic residues" evidence="1">
    <location>
        <begin position="278"/>
        <end position="288"/>
    </location>
</feature>
<name>A0AAE0VUF4_9BIVA</name>
<evidence type="ECO:0000256" key="1">
    <source>
        <dbReference type="SAM" id="MobiDB-lite"/>
    </source>
</evidence>
<feature type="region of interest" description="Disordered" evidence="1">
    <location>
        <begin position="92"/>
        <end position="203"/>
    </location>
</feature>
<dbReference type="AlphaFoldDB" id="A0AAE0VUF4"/>
<evidence type="ECO:0000313" key="2">
    <source>
        <dbReference type="EMBL" id="KAK3591088.1"/>
    </source>
</evidence>
<sequence length="328" mass="36265">MYHISDGKKNGIQDEKENFGEPPRPNLTLDISTISNSDTSIVEKSVTENNTEGRSISTVTNNQANSAPSEESKYFFGANSSGKIPFLEHLTDSQDSDCKELSDRTQEKLDDKPSNDNQIPGHISGEHFEENSVDSNRSDTRNIERVTDFVPQDSEKSSSMDIEENTTNTNDSMAVPSSNSNSPYIPTASSTMPSGTNFIRPSTTFLGTDEEKYENLDDRLASLAKASEVLHSMQAQEVSKYAPEADFRDEDDDEMETERQDLDARIAAIINGTADGDSRDEDDADADQPYDPANPTDSQEDSHTEEMDHDSDSEPIMDDDELHNLLGV</sequence>